<evidence type="ECO:0000313" key="1">
    <source>
        <dbReference type="EMBL" id="RNA29582.1"/>
    </source>
</evidence>
<organism evidence="1 2">
    <name type="scientific">Brachionus plicatilis</name>
    <name type="common">Marine rotifer</name>
    <name type="synonym">Brachionus muelleri</name>
    <dbReference type="NCBI Taxonomy" id="10195"/>
    <lineage>
        <taxon>Eukaryota</taxon>
        <taxon>Metazoa</taxon>
        <taxon>Spiralia</taxon>
        <taxon>Gnathifera</taxon>
        <taxon>Rotifera</taxon>
        <taxon>Eurotatoria</taxon>
        <taxon>Monogononta</taxon>
        <taxon>Pseudotrocha</taxon>
        <taxon>Ploima</taxon>
        <taxon>Brachionidae</taxon>
        <taxon>Brachionus</taxon>
    </lineage>
</organism>
<keyword evidence="2" id="KW-1185">Reference proteome</keyword>
<dbReference type="AlphaFoldDB" id="A0A3M7S1G1"/>
<proteinExistence type="predicted"/>
<protein>
    <submittedName>
        <fullName evidence="1">Uncharacterized protein</fullName>
    </submittedName>
</protein>
<reference evidence="1 2" key="1">
    <citation type="journal article" date="2018" name="Sci. Rep.">
        <title>Genomic signatures of local adaptation to the degree of environmental predictability in rotifers.</title>
        <authorList>
            <person name="Franch-Gras L."/>
            <person name="Hahn C."/>
            <person name="Garcia-Roger E.M."/>
            <person name="Carmona M.J."/>
            <person name="Serra M."/>
            <person name="Gomez A."/>
        </authorList>
    </citation>
    <scope>NUCLEOTIDE SEQUENCE [LARGE SCALE GENOMIC DNA]</scope>
    <source>
        <strain evidence="1">HYR1</strain>
    </source>
</reference>
<sequence length="104" mass="11502">MTISVGWFSRTDRSLRRARGRYGIANLVLQGGIRLENRHLSFIFYSVSNKYDSFRLYGSPRCAEKISKRIGVKIDIGVVAVGCGPADISGEAGKVFEKLNPGCF</sequence>
<dbReference type="Proteomes" id="UP000276133">
    <property type="component" value="Unassembled WGS sequence"/>
</dbReference>
<evidence type="ECO:0000313" key="2">
    <source>
        <dbReference type="Proteomes" id="UP000276133"/>
    </source>
</evidence>
<comment type="caution">
    <text evidence="1">The sequence shown here is derived from an EMBL/GenBank/DDBJ whole genome shotgun (WGS) entry which is preliminary data.</text>
</comment>
<accession>A0A3M7S1G1</accession>
<gene>
    <name evidence="1" type="ORF">BpHYR1_019493</name>
</gene>
<dbReference type="EMBL" id="REGN01002194">
    <property type="protein sequence ID" value="RNA29582.1"/>
    <property type="molecule type" value="Genomic_DNA"/>
</dbReference>
<name>A0A3M7S1G1_BRAPC</name>